<dbReference type="EMBL" id="AP027729">
    <property type="protein sequence ID" value="BDZ42413.1"/>
    <property type="molecule type" value="Genomic_DNA"/>
</dbReference>
<evidence type="ECO:0000256" key="2">
    <source>
        <dbReference type="SAM" id="Phobius"/>
    </source>
</evidence>
<keyword evidence="2" id="KW-0472">Membrane</keyword>
<reference evidence="4" key="1">
    <citation type="journal article" date="2019" name="Int. J. Syst. Evol. Microbiol.">
        <title>The Global Catalogue of Microorganisms (GCM) 10K type strain sequencing project: providing services to taxonomists for standard genome sequencing and annotation.</title>
        <authorList>
            <consortium name="The Broad Institute Genomics Platform"/>
            <consortium name="The Broad Institute Genome Sequencing Center for Infectious Disease"/>
            <person name="Wu L."/>
            <person name="Ma J."/>
        </authorList>
    </citation>
    <scope>NUCLEOTIDE SEQUENCE [LARGE SCALE GENOMIC DNA]</scope>
    <source>
        <strain evidence="4">NBRC 108565</strain>
    </source>
</reference>
<protein>
    <recommendedName>
        <fullName evidence="5">Aromatic acid exporter family member 1</fullName>
    </recommendedName>
</protein>
<name>A0ABN6XG06_9CELL</name>
<evidence type="ECO:0000313" key="4">
    <source>
        <dbReference type="Proteomes" id="UP001321475"/>
    </source>
</evidence>
<evidence type="ECO:0000313" key="3">
    <source>
        <dbReference type="EMBL" id="BDZ42413.1"/>
    </source>
</evidence>
<proteinExistence type="predicted"/>
<dbReference type="Proteomes" id="UP001321475">
    <property type="component" value="Chromosome"/>
</dbReference>
<keyword evidence="2" id="KW-0812">Transmembrane</keyword>
<evidence type="ECO:0000256" key="1">
    <source>
        <dbReference type="SAM" id="MobiDB-lite"/>
    </source>
</evidence>
<accession>A0ABN6XG06</accession>
<evidence type="ECO:0008006" key="5">
    <source>
        <dbReference type="Google" id="ProtNLM"/>
    </source>
</evidence>
<keyword evidence="4" id="KW-1185">Reference proteome</keyword>
<keyword evidence="2" id="KW-1133">Transmembrane helix</keyword>
<feature type="compositionally biased region" description="Low complexity" evidence="1">
    <location>
        <begin position="308"/>
        <end position="322"/>
    </location>
</feature>
<feature type="transmembrane region" description="Helical" evidence="2">
    <location>
        <begin position="93"/>
        <end position="111"/>
    </location>
</feature>
<feature type="transmembrane region" description="Helical" evidence="2">
    <location>
        <begin position="118"/>
        <end position="140"/>
    </location>
</feature>
<feature type="region of interest" description="Disordered" evidence="1">
    <location>
        <begin position="278"/>
        <end position="330"/>
    </location>
</feature>
<feature type="compositionally biased region" description="Low complexity" evidence="1">
    <location>
        <begin position="281"/>
        <end position="297"/>
    </location>
</feature>
<organism evidence="3 4">
    <name type="scientific">Paraoerskovia sediminicola</name>
    <dbReference type="NCBI Taxonomy" id="1138587"/>
    <lineage>
        <taxon>Bacteria</taxon>
        <taxon>Bacillati</taxon>
        <taxon>Actinomycetota</taxon>
        <taxon>Actinomycetes</taxon>
        <taxon>Micrococcales</taxon>
        <taxon>Cellulomonadaceae</taxon>
        <taxon>Paraoerskovia</taxon>
    </lineage>
</organism>
<feature type="transmembrane region" description="Helical" evidence="2">
    <location>
        <begin position="42"/>
        <end position="62"/>
    </location>
</feature>
<sequence>MAFKAAFAASLAWFVALLLPAPISDFAYYAPLGAVVAMNRTVVRSALAAVQAAGAVVAGAAIARLADLALAPGAISIAVVVGIAFLVAGWRGWGVLGDWVVTSSLIVLIIGNTDKLGFVGAYAGLVALGAAIGALVNTLLPPLLIVPSSIELDRLRDRLADQLETVVDGLDRSEPPAVDEWDARRREIRPVLERASAAAEESKEAARANIRALRRSTELQLLIARAEALRVAGETVEDISRLVMRWEAVGNDNLAFGPSVRPGVAEALTVYAKALRAEAGSSPRSTPRRTSCARSSALPGTRQNTTISWRAPWSSRSTAAPRPSRRWRAR</sequence>
<feature type="transmembrane region" description="Helical" evidence="2">
    <location>
        <begin position="69"/>
        <end position="87"/>
    </location>
</feature>
<gene>
    <name evidence="3" type="ORF">GCM10025865_17120</name>
</gene>